<dbReference type="KEGG" id="nlo:107228089"/>
<dbReference type="AlphaFoldDB" id="A0A6J0CEV7"/>
<dbReference type="InterPro" id="IPR019322">
    <property type="entry name" value="TIMM29"/>
</dbReference>
<accession>A0A6J0CEV7</accession>
<organism evidence="2">
    <name type="scientific">Neodiprion lecontei</name>
    <name type="common">Redheaded pine sawfly</name>
    <dbReference type="NCBI Taxonomy" id="441921"/>
    <lineage>
        <taxon>Eukaryota</taxon>
        <taxon>Metazoa</taxon>
        <taxon>Ecdysozoa</taxon>
        <taxon>Arthropoda</taxon>
        <taxon>Hexapoda</taxon>
        <taxon>Insecta</taxon>
        <taxon>Pterygota</taxon>
        <taxon>Neoptera</taxon>
        <taxon>Endopterygota</taxon>
        <taxon>Hymenoptera</taxon>
        <taxon>Tenthredinoidea</taxon>
        <taxon>Diprionidae</taxon>
        <taxon>Diprioninae</taxon>
        <taxon>Neodiprion</taxon>
    </lineage>
</organism>
<dbReference type="GeneID" id="107228089"/>
<sequence length="217" mass="25859">MAVRISHLFRNRFKQFFKTYSTNSAEISKAKDPEVTEQVKERLLDRWAKYWKNLFIDYRDVAKDVAQGCKDRPIRASIYFSLLGSVYYFSRHNPSPDSYRNMLIEESNKMMMVGEPIRNRQSVRHLKSIEQCFNEGIIRRLSLGIVSFIWLDNYDKECAHYKATCSYLKPQYLGFHHRIVDIGFMDKWWLLEDKMTDFDINEEEFKNFSTSPDKIGS</sequence>
<protein>
    <submittedName>
        <fullName evidence="2">Mitochondrial import inner membrane translocase subunit Tim29</fullName>
    </submittedName>
</protein>
<dbReference type="InParanoid" id="A0A6J0CEV7"/>
<proteinExistence type="predicted"/>
<evidence type="ECO:0000313" key="2">
    <source>
        <dbReference type="RefSeq" id="XP_015524930.1"/>
    </source>
</evidence>
<dbReference type="Proteomes" id="UP000829291">
    <property type="component" value="Chromosome 5"/>
</dbReference>
<name>A0A6J0CEV7_NEOLC</name>
<dbReference type="RefSeq" id="XP_015524930.1">
    <property type="nucleotide sequence ID" value="XM_015669444.2"/>
</dbReference>
<dbReference type="PANTHER" id="PTHR21435">
    <property type="entry name" value="MITOCHONDRIAL IMPORT INNER MEMBRANE TRANSLOCASE SUBUNIT TIM29"/>
    <property type="match status" value="1"/>
</dbReference>
<dbReference type="OrthoDB" id="5970620at2759"/>
<dbReference type="GO" id="GO:0042721">
    <property type="term" value="C:TIM22 mitochondrial import inner membrane insertion complex"/>
    <property type="evidence" value="ECO:0007669"/>
    <property type="project" value="InterPro"/>
</dbReference>
<reference evidence="2" key="1">
    <citation type="submission" date="2025-08" db="UniProtKB">
        <authorList>
            <consortium name="RefSeq"/>
        </authorList>
    </citation>
    <scope>IDENTIFICATION</scope>
    <source>
        <tissue evidence="2">Thorax and Abdomen</tissue>
    </source>
</reference>
<gene>
    <name evidence="2" type="primary">LOC107228089</name>
</gene>
<dbReference type="FunCoup" id="A0A6J0CEV7">
    <property type="interactions" value="438"/>
</dbReference>
<dbReference type="Pfam" id="PF10171">
    <property type="entry name" value="Tim29"/>
    <property type="match status" value="1"/>
</dbReference>
<dbReference type="GO" id="GO:0045039">
    <property type="term" value="P:protein insertion into mitochondrial inner membrane"/>
    <property type="evidence" value="ECO:0007669"/>
    <property type="project" value="TreeGrafter"/>
</dbReference>
<keyword evidence="1" id="KW-1185">Reference proteome</keyword>
<dbReference type="PANTHER" id="PTHR21435:SF1">
    <property type="entry name" value="MITOCHONDRIAL IMPORT INNER MEMBRANE TRANSLOCASE SUBUNIT TIM29"/>
    <property type="match status" value="1"/>
</dbReference>
<evidence type="ECO:0000313" key="1">
    <source>
        <dbReference type="Proteomes" id="UP000829291"/>
    </source>
</evidence>